<accession>A0A822ZDB3</accession>
<evidence type="ECO:0000313" key="2">
    <source>
        <dbReference type="Proteomes" id="UP000607653"/>
    </source>
</evidence>
<name>A0A822ZDB3_NELNU</name>
<dbReference type="Proteomes" id="UP000607653">
    <property type="component" value="Unassembled WGS sequence"/>
</dbReference>
<protein>
    <submittedName>
        <fullName evidence="1">Uncharacterized protein</fullName>
    </submittedName>
</protein>
<evidence type="ECO:0000313" key="1">
    <source>
        <dbReference type="EMBL" id="DAD44194.1"/>
    </source>
</evidence>
<sequence length="91" mass="10194">MCHVKWVILPKGGRRHQFLSHHRGTRIVQAVAVPVQPPTVDSAEQRKHLAESYGFTQIGEPLPENVTLKEIIGTLPKKVSFLNGVIKARHI</sequence>
<dbReference type="AlphaFoldDB" id="A0A822ZDB3"/>
<dbReference type="EMBL" id="DUZY01000007">
    <property type="protein sequence ID" value="DAD44194.1"/>
    <property type="molecule type" value="Genomic_DNA"/>
</dbReference>
<organism evidence="1 2">
    <name type="scientific">Nelumbo nucifera</name>
    <name type="common">Sacred lotus</name>
    <dbReference type="NCBI Taxonomy" id="4432"/>
    <lineage>
        <taxon>Eukaryota</taxon>
        <taxon>Viridiplantae</taxon>
        <taxon>Streptophyta</taxon>
        <taxon>Embryophyta</taxon>
        <taxon>Tracheophyta</taxon>
        <taxon>Spermatophyta</taxon>
        <taxon>Magnoliopsida</taxon>
        <taxon>Proteales</taxon>
        <taxon>Nelumbonaceae</taxon>
        <taxon>Nelumbo</taxon>
    </lineage>
</organism>
<reference evidence="1 2" key="1">
    <citation type="journal article" date="2020" name="Mol. Biol. Evol.">
        <title>Distinct Expression and Methylation Patterns for Genes with Different Fates following a Single Whole-Genome Duplication in Flowering Plants.</title>
        <authorList>
            <person name="Shi T."/>
            <person name="Rahmani R.S."/>
            <person name="Gugger P.F."/>
            <person name="Wang M."/>
            <person name="Li H."/>
            <person name="Zhang Y."/>
            <person name="Li Z."/>
            <person name="Wang Q."/>
            <person name="Van de Peer Y."/>
            <person name="Marchal K."/>
            <person name="Chen J."/>
        </authorList>
    </citation>
    <scope>NUCLEOTIDE SEQUENCE [LARGE SCALE GENOMIC DNA]</scope>
    <source>
        <tissue evidence="1">Leaf</tissue>
    </source>
</reference>
<keyword evidence="2" id="KW-1185">Reference proteome</keyword>
<gene>
    <name evidence="1" type="ORF">HUJ06_002424</name>
</gene>
<comment type="caution">
    <text evidence="1">The sequence shown here is derived from an EMBL/GenBank/DDBJ whole genome shotgun (WGS) entry which is preliminary data.</text>
</comment>
<proteinExistence type="predicted"/>